<dbReference type="AlphaFoldDB" id="F8P666"/>
<dbReference type="RefSeq" id="XP_007321890.1">
    <property type="nucleotide sequence ID" value="XM_007321828.1"/>
</dbReference>
<feature type="transmembrane region" description="Helical" evidence="2">
    <location>
        <begin position="60"/>
        <end position="81"/>
    </location>
</feature>
<feature type="region of interest" description="Disordered" evidence="1">
    <location>
        <begin position="196"/>
        <end position="326"/>
    </location>
</feature>
<feature type="compositionally biased region" description="Low complexity" evidence="1">
    <location>
        <begin position="253"/>
        <end position="264"/>
    </location>
</feature>
<sequence>MKMGLPLHPSGTDQVCCCLSPIVSSFLRPYTTFSFYPFHFFRIIMASTDRWTSFRNFRKYIFSLAAILCLVWTILISVYLARNWSSYDGAQQGILIAMIVLDAISAILLYLMIVVHYDFWPDVARTTFLVAAHVATSAVFTVFTGRSNFPCNAFGSTSNCQRMTTSVIVGSWIISGLLTAVALCLPFMAFIPLPPRPQNGSDEPENPSDDPIDALRKSQMSSGSHAGLLKHQGGLSVDAASLPPHPGLPNMTRPPSLSSSRSSLVAQRRPMQVEAPKSESSGHEPNTPSTGSVYSATSPRSSMVQNTPGLMMERNGSMASSLRYPA</sequence>
<evidence type="ECO:0008006" key="4">
    <source>
        <dbReference type="Google" id="ProtNLM"/>
    </source>
</evidence>
<dbReference type="OrthoDB" id="2666783at2759"/>
<protein>
    <recommendedName>
        <fullName evidence="4">MARVEL domain-containing protein</fullName>
    </recommendedName>
</protein>
<feature type="non-terminal residue" evidence="3">
    <location>
        <position position="326"/>
    </location>
</feature>
<keyword evidence="2" id="KW-0472">Membrane</keyword>
<reference evidence="3" key="1">
    <citation type="submission" date="2011-04" db="EMBL/GenBank/DDBJ databases">
        <title>Evolution of plant cell wall degrading machinery underlies the functional diversity of forest fungi.</title>
        <authorList>
            <consortium name="US DOE Joint Genome Institute (JGI-PGF)"/>
            <person name="Eastwood D.C."/>
            <person name="Floudas D."/>
            <person name="Binder M."/>
            <person name="Majcherczyk A."/>
            <person name="Schneider P."/>
            <person name="Aerts A."/>
            <person name="Asiegbu F.O."/>
            <person name="Baker S.E."/>
            <person name="Barry K."/>
            <person name="Bendiksby M."/>
            <person name="Blumentritt M."/>
            <person name="Coutinho P.M."/>
            <person name="Cullen D."/>
            <person name="Cullen D."/>
            <person name="Gathman A."/>
            <person name="Goodell B."/>
            <person name="Henrissat B."/>
            <person name="Ihrmark K."/>
            <person name="Kauserud H."/>
            <person name="Kohler A."/>
            <person name="LaButti K."/>
            <person name="Lapidus A."/>
            <person name="Lavin J.L."/>
            <person name="Lee Y.-H."/>
            <person name="Lindquist E."/>
            <person name="Lilly W."/>
            <person name="Lucas S."/>
            <person name="Morin E."/>
            <person name="Murat C."/>
            <person name="Oguiza J.A."/>
            <person name="Park J."/>
            <person name="Pisabarro A.G."/>
            <person name="Riley R."/>
            <person name="Rosling A."/>
            <person name="Salamov A."/>
            <person name="Schmidt O."/>
            <person name="Schmutz J."/>
            <person name="Skrede I."/>
            <person name="Stenlid J."/>
            <person name="Wiebenga A."/>
            <person name="Xie X."/>
            <person name="Kues U."/>
            <person name="Hibbett D.S."/>
            <person name="Hoffmeister D."/>
            <person name="Hogberg N."/>
            <person name="Martin F."/>
            <person name="Grigoriev I.V."/>
            <person name="Watkinson S.C."/>
        </authorList>
    </citation>
    <scope>NUCLEOTIDE SEQUENCE</scope>
    <source>
        <strain evidence="3">S7.9</strain>
    </source>
</reference>
<name>F8P666_SERL9</name>
<accession>F8P666</accession>
<organism>
    <name type="scientific">Serpula lacrymans var. lacrymans (strain S7.9)</name>
    <name type="common">Dry rot fungus</name>
    <dbReference type="NCBI Taxonomy" id="578457"/>
    <lineage>
        <taxon>Eukaryota</taxon>
        <taxon>Fungi</taxon>
        <taxon>Dikarya</taxon>
        <taxon>Basidiomycota</taxon>
        <taxon>Agaricomycotina</taxon>
        <taxon>Agaricomycetes</taxon>
        <taxon>Agaricomycetidae</taxon>
        <taxon>Boletales</taxon>
        <taxon>Coniophorineae</taxon>
        <taxon>Serpulaceae</taxon>
        <taxon>Serpula</taxon>
    </lineage>
</organism>
<feature type="compositionally biased region" description="Polar residues" evidence="1">
    <location>
        <begin position="283"/>
        <end position="308"/>
    </location>
</feature>
<feature type="compositionally biased region" description="Acidic residues" evidence="1">
    <location>
        <begin position="202"/>
        <end position="212"/>
    </location>
</feature>
<dbReference type="KEGG" id="sla:SERLADRAFT_475360"/>
<evidence type="ECO:0000256" key="1">
    <source>
        <dbReference type="SAM" id="MobiDB-lite"/>
    </source>
</evidence>
<keyword evidence="2" id="KW-1133">Transmembrane helix</keyword>
<gene>
    <name evidence="3" type="ORF">SERLADRAFT_475360</name>
</gene>
<feature type="transmembrane region" description="Helical" evidence="2">
    <location>
        <begin position="93"/>
        <end position="117"/>
    </location>
</feature>
<dbReference type="EMBL" id="GL945439">
    <property type="protein sequence ID" value="EGO20933.1"/>
    <property type="molecule type" value="Genomic_DNA"/>
</dbReference>
<keyword evidence="2" id="KW-0812">Transmembrane</keyword>
<dbReference type="GeneID" id="18820629"/>
<dbReference type="HOGENOM" id="CLU_854078_0_0_1"/>
<evidence type="ECO:0000256" key="2">
    <source>
        <dbReference type="SAM" id="Phobius"/>
    </source>
</evidence>
<proteinExistence type="predicted"/>
<feature type="transmembrane region" description="Helical" evidence="2">
    <location>
        <begin position="123"/>
        <end position="145"/>
    </location>
</feature>
<feature type="transmembrane region" description="Helical" evidence="2">
    <location>
        <begin position="166"/>
        <end position="191"/>
    </location>
</feature>
<dbReference type="Proteomes" id="UP000008064">
    <property type="component" value="Unassembled WGS sequence"/>
</dbReference>
<evidence type="ECO:0000313" key="3">
    <source>
        <dbReference type="EMBL" id="EGO20933.1"/>
    </source>
</evidence>